<evidence type="ECO:0000313" key="10">
    <source>
        <dbReference type="Proteomes" id="UP000034264"/>
    </source>
</evidence>
<keyword evidence="7 8" id="KW-0472">Membrane</keyword>
<dbReference type="PANTHER" id="PTHR33908:SF11">
    <property type="entry name" value="MEMBRANE PROTEIN"/>
    <property type="match status" value="1"/>
</dbReference>
<comment type="subcellular location">
    <subcellularLocation>
        <location evidence="1">Cell membrane</location>
        <topology evidence="1">Multi-pass membrane protein</topology>
    </subcellularLocation>
</comment>
<feature type="transmembrane region" description="Helical" evidence="8">
    <location>
        <begin position="242"/>
        <end position="259"/>
    </location>
</feature>
<dbReference type="GO" id="GO:0016763">
    <property type="term" value="F:pentosyltransferase activity"/>
    <property type="evidence" value="ECO:0007669"/>
    <property type="project" value="TreeGrafter"/>
</dbReference>
<feature type="transmembrane region" description="Helical" evidence="8">
    <location>
        <begin position="154"/>
        <end position="180"/>
    </location>
</feature>
<dbReference type="AlphaFoldDB" id="A0A0G1M304"/>
<keyword evidence="2" id="KW-1003">Cell membrane</keyword>
<keyword evidence="4" id="KW-0808">Transferase</keyword>
<evidence type="ECO:0000256" key="4">
    <source>
        <dbReference type="ARBA" id="ARBA00022679"/>
    </source>
</evidence>
<feature type="transmembrane region" description="Helical" evidence="8">
    <location>
        <begin position="266"/>
        <end position="285"/>
    </location>
</feature>
<keyword evidence="3" id="KW-0328">Glycosyltransferase</keyword>
<dbReference type="GO" id="GO:0009103">
    <property type="term" value="P:lipopolysaccharide biosynthetic process"/>
    <property type="evidence" value="ECO:0007669"/>
    <property type="project" value="UniProtKB-ARBA"/>
</dbReference>
<accession>A0A0G1M304</accession>
<feature type="transmembrane region" description="Helical" evidence="8">
    <location>
        <begin position="291"/>
        <end position="308"/>
    </location>
</feature>
<evidence type="ECO:0000313" key="9">
    <source>
        <dbReference type="EMBL" id="KKU02554.1"/>
    </source>
</evidence>
<keyword evidence="6 8" id="KW-1133">Transmembrane helix</keyword>
<dbReference type="PANTHER" id="PTHR33908">
    <property type="entry name" value="MANNOSYLTRANSFERASE YKCB-RELATED"/>
    <property type="match status" value="1"/>
</dbReference>
<evidence type="ECO:0000256" key="3">
    <source>
        <dbReference type="ARBA" id="ARBA00022676"/>
    </source>
</evidence>
<sequence>MISKIETWIRTREVILIILALVVLLRIPSLFEPYWYGDEGIYLTVGRAMRQGVELYRGIYDNKPPLIYTLAVVADGKQFWFKFILMLWGVATVAVFWNVSRCRVWPTAIFALLTTLPLLEGNIANAELFFLLLTVGAFGLVWKDDSLKNIFGAGILYGVAGLFKTPGLLEAAVWPTIWLVSRDKEWLKKSGWMGVGAAIPMGLAAIYFLGRGTLPEFITAAGVKMIPYLSSWNVNLPVVGTLWGRAILLVSWLVGLWLVRRKIPRTVVIMGVWWGITLFAALLSGRPYPHYLLQMVPVVSLAVGAMLWKEKKGKLVWLAMAGVTIAAVVGFKFYVYPVVSYYQNWGKWVLGQQSHEAYMQWFNPQVKNNYEIAKFIKAGSGRDERIFVWGDEPMIYALSRRLPATKYTVEYHVKEFGAQKATGEKLKEMRPRYVVFWGDGENLPGLAELLKEEYILETKVGEAQVYRLFGHRL</sequence>
<feature type="transmembrane region" description="Helical" evidence="8">
    <location>
        <begin position="315"/>
        <end position="335"/>
    </location>
</feature>
<evidence type="ECO:0000256" key="8">
    <source>
        <dbReference type="SAM" id="Phobius"/>
    </source>
</evidence>
<evidence type="ECO:0008006" key="11">
    <source>
        <dbReference type="Google" id="ProtNLM"/>
    </source>
</evidence>
<reference evidence="9 10" key="1">
    <citation type="journal article" date="2015" name="Nature">
        <title>rRNA introns, odd ribosomes, and small enigmatic genomes across a large radiation of phyla.</title>
        <authorList>
            <person name="Brown C.T."/>
            <person name="Hug L.A."/>
            <person name="Thomas B.C."/>
            <person name="Sharon I."/>
            <person name="Castelle C.J."/>
            <person name="Singh A."/>
            <person name="Wilkins M.J."/>
            <person name="Williams K.H."/>
            <person name="Banfield J.F."/>
        </authorList>
    </citation>
    <scope>NUCLEOTIDE SEQUENCE [LARGE SCALE GENOMIC DNA]</scope>
</reference>
<evidence type="ECO:0000256" key="7">
    <source>
        <dbReference type="ARBA" id="ARBA00023136"/>
    </source>
</evidence>
<name>A0A0G1M304_9BACT</name>
<evidence type="ECO:0000256" key="5">
    <source>
        <dbReference type="ARBA" id="ARBA00022692"/>
    </source>
</evidence>
<dbReference type="Proteomes" id="UP000034264">
    <property type="component" value="Unassembled WGS sequence"/>
</dbReference>
<keyword evidence="5 8" id="KW-0812">Transmembrane</keyword>
<protein>
    <recommendedName>
        <fullName evidence="11">Glycosyltransferase RgtA/B/C/D-like domain-containing protein</fullName>
    </recommendedName>
</protein>
<evidence type="ECO:0000256" key="6">
    <source>
        <dbReference type="ARBA" id="ARBA00022989"/>
    </source>
</evidence>
<feature type="transmembrane region" description="Helical" evidence="8">
    <location>
        <begin position="12"/>
        <end position="31"/>
    </location>
</feature>
<dbReference type="InterPro" id="IPR050297">
    <property type="entry name" value="LipidA_mod_glycosyltrf_83"/>
</dbReference>
<gene>
    <name evidence="9" type="ORF">UX05_C0011G0020</name>
</gene>
<feature type="transmembrane region" description="Helical" evidence="8">
    <location>
        <begin position="192"/>
        <end position="210"/>
    </location>
</feature>
<comment type="caution">
    <text evidence="9">The sequence shown here is derived from an EMBL/GenBank/DDBJ whole genome shotgun (WGS) entry which is preliminary data.</text>
</comment>
<organism evidence="9 10">
    <name type="scientific">Candidatus Amesbacteria bacterium GW2011_GWC2_45_19</name>
    <dbReference type="NCBI Taxonomy" id="1618366"/>
    <lineage>
        <taxon>Bacteria</taxon>
        <taxon>Candidatus Amesiibacteriota</taxon>
    </lineage>
</organism>
<feature type="transmembrane region" description="Helical" evidence="8">
    <location>
        <begin position="79"/>
        <end position="97"/>
    </location>
</feature>
<dbReference type="EMBL" id="LCKS01000011">
    <property type="protein sequence ID" value="KKU02554.1"/>
    <property type="molecule type" value="Genomic_DNA"/>
</dbReference>
<evidence type="ECO:0000256" key="1">
    <source>
        <dbReference type="ARBA" id="ARBA00004651"/>
    </source>
</evidence>
<dbReference type="GO" id="GO:0005886">
    <property type="term" value="C:plasma membrane"/>
    <property type="evidence" value="ECO:0007669"/>
    <property type="project" value="UniProtKB-SubCell"/>
</dbReference>
<feature type="transmembrane region" description="Helical" evidence="8">
    <location>
        <begin position="109"/>
        <end position="142"/>
    </location>
</feature>
<evidence type="ECO:0000256" key="2">
    <source>
        <dbReference type="ARBA" id="ARBA00022475"/>
    </source>
</evidence>
<proteinExistence type="predicted"/>